<feature type="non-terminal residue" evidence="3">
    <location>
        <position position="1"/>
    </location>
</feature>
<feature type="compositionally biased region" description="Low complexity" evidence="2">
    <location>
        <begin position="12"/>
        <end position="22"/>
    </location>
</feature>
<evidence type="ECO:0000256" key="1">
    <source>
        <dbReference type="SAM" id="Coils"/>
    </source>
</evidence>
<feature type="coiled-coil region" evidence="1">
    <location>
        <begin position="90"/>
        <end position="145"/>
    </location>
</feature>
<evidence type="ECO:0000313" key="3">
    <source>
        <dbReference type="EMBL" id="GIQ85702.1"/>
    </source>
</evidence>
<protein>
    <submittedName>
        <fullName evidence="3">Uncharacterized protein</fullName>
    </submittedName>
</protein>
<accession>A0A9K3D034</accession>
<comment type="caution">
    <text evidence="3">The sequence shown here is derived from an EMBL/GenBank/DDBJ whole genome shotgun (WGS) entry which is preliminary data.</text>
</comment>
<organism evidence="3 4">
    <name type="scientific">Kipferlia bialata</name>
    <dbReference type="NCBI Taxonomy" id="797122"/>
    <lineage>
        <taxon>Eukaryota</taxon>
        <taxon>Metamonada</taxon>
        <taxon>Carpediemonas-like organisms</taxon>
        <taxon>Kipferlia</taxon>
    </lineage>
</organism>
<reference evidence="3 4" key="1">
    <citation type="journal article" date="2018" name="PLoS ONE">
        <title>The draft genome of Kipferlia bialata reveals reductive genome evolution in fornicate parasites.</title>
        <authorList>
            <person name="Tanifuji G."/>
            <person name="Takabayashi S."/>
            <person name="Kume K."/>
            <person name="Takagi M."/>
            <person name="Nakayama T."/>
            <person name="Kamikawa R."/>
            <person name="Inagaki Y."/>
            <person name="Hashimoto T."/>
        </authorList>
    </citation>
    <scope>NUCLEOTIDE SEQUENCE [LARGE SCALE GENOMIC DNA]</scope>
    <source>
        <strain evidence="3">NY0173</strain>
    </source>
</reference>
<dbReference type="AlphaFoldDB" id="A0A9K3D034"/>
<feature type="compositionally biased region" description="Acidic residues" evidence="2">
    <location>
        <begin position="1"/>
        <end position="11"/>
    </location>
</feature>
<evidence type="ECO:0000313" key="4">
    <source>
        <dbReference type="Proteomes" id="UP000265618"/>
    </source>
</evidence>
<dbReference type="EMBL" id="BDIP01002086">
    <property type="protein sequence ID" value="GIQ85702.1"/>
    <property type="molecule type" value="Genomic_DNA"/>
</dbReference>
<gene>
    <name evidence="3" type="ORF">KIPB_007413</name>
</gene>
<name>A0A9K3D034_9EUKA</name>
<feature type="region of interest" description="Disordered" evidence="2">
    <location>
        <begin position="1"/>
        <end position="49"/>
    </location>
</feature>
<evidence type="ECO:0000256" key="2">
    <source>
        <dbReference type="SAM" id="MobiDB-lite"/>
    </source>
</evidence>
<feature type="coiled-coil region" evidence="1">
    <location>
        <begin position="183"/>
        <end position="210"/>
    </location>
</feature>
<feature type="region of interest" description="Disordered" evidence="2">
    <location>
        <begin position="301"/>
        <end position="335"/>
    </location>
</feature>
<feature type="compositionally biased region" description="Acidic residues" evidence="2">
    <location>
        <begin position="301"/>
        <end position="312"/>
    </location>
</feature>
<proteinExistence type="predicted"/>
<dbReference type="Proteomes" id="UP000265618">
    <property type="component" value="Unassembled WGS sequence"/>
</dbReference>
<keyword evidence="1" id="KW-0175">Coiled coil</keyword>
<sequence>AVAEPEPEASESEYSYSDESSATEPLKAEEVQEPAAVSPPLASTGNVRVPVTGRATILNTQSSPTRRVATEPKVDTSGLQEKLDAALEAQAKAEASASSLQTELRLARREAGTLSSNVVVLNRKLDTERSRVGDLETQLRELTSDSPTNARLQNYIKQVQLLSATLQEYKAGRHNSGVDAALLKEKEDEILKMSKQIATFEAKVTALEDELSTQPTQDVDMAQLDREKTEQAMNRVAELSAVVDLKEVHINELEGTIVTMSDIRANQQSEINRLRTQITRLEIEFTEVVAAAGQLPDMDLEAEAEGEGEEDKESWNMVHRKKKAETEEGESAETVDVDTAPLPVSIQVSATAAAVIEAERDLGSEDTVVLTKNPLSRVAHVGEVTDDDLSRMSFEEKLAIFKRASQHKK</sequence>
<keyword evidence="4" id="KW-1185">Reference proteome</keyword>